<reference evidence="1 2" key="1">
    <citation type="submission" date="2015-12" db="EMBL/GenBank/DDBJ databases">
        <title>Draft genome sequence of Moniliophthora roreri, the causal agent of frosty pod rot of cacao.</title>
        <authorList>
            <person name="Aime M.C."/>
            <person name="Diaz-Valderrama J.R."/>
            <person name="Kijpornyongpan T."/>
            <person name="Phillips-Mora W."/>
        </authorList>
    </citation>
    <scope>NUCLEOTIDE SEQUENCE [LARGE SCALE GENOMIC DNA]</scope>
    <source>
        <strain evidence="1 2">MCA 2952</strain>
    </source>
</reference>
<comment type="caution">
    <text evidence="1">The sequence shown here is derived from an EMBL/GenBank/DDBJ whole genome shotgun (WGS) entry which is preliminary data.</text>
</comment>
<proteinExistence type="predicted"/>
<dbReference type="EMBL" id="LATX01002009">
    <property type="protein sequence ID" value="KTB35191.1"/>
    <property type="molecule type" value="Genomic_DNA"/>
</dbReference>
<gene>
    <name evidence="1" type="ORF">WG66_12231</name>
</gene>
<sequence length="46" mass="4805">MGSGPAVYMAAFYHWIGGCHGLDICHIQSPSVLFVPCTPGKAIISA</sequence>
<dbReference type="AlphaFoldDB" id="A0A0W0FFS6"/>
<name>A0A0W0FFS6_MONRR</name>
<evidence type="ECO:0000313" key="2">
    <source>
        <dbReference type="Proteomes" id="UP000054988"/>
    </source>
</evidence>
<dbReference type="Proteomes" id="UP000054988">
    <property type="component" value="Unassembled WGS sequence"/>
</dbReference>
<accession>A0A0W0FFS6</accession>
<protein>
    <submittedName>
        <fullName evidence="1">Uncharacterized protein</fullName>
    </submittedName>
</protein>
<organism evidence="1 2">
    <name type="scientific">Moniliophthora roreri</name>
    <name type="common">Frosty pod rot fungus</name>
    <name type="synonym">Monilia roreri</name>
    <dbReference type="NCBI Taxonomy" id="221103"/>
    <lineage>
        <taxon>Eukaryota</taxon>
        <taxon>Fungi</taxon>
        <taxon>Dikarya</taxon>
        <taxon>Basidiomycota</taxon>
        <taxon>Agaricomycotina</taxon>
        <taxon>Agaricomycetes</taxon>
        <taxon>Agaricomycetidae</taxon>
        <taxon>Agaricales</taxon>
        <taxon>Marasmiineae</taxon>
        <taxon>Marasmiaceae</taxon>
        <taxon>Moniliophthora</taxon>
    </lineage>
</organism>
<evidence type="ECO:0000313" key="1">
    <source>
        <dbReference type="EMBL" id="KTB35191.1"/>
    </source>
</evidence>